<dbReference type="GO" id="GO:0016020">
    <property type="term" value="C:membrane"/>
    <property type="evidence" value="ECO:0007669"/>
    <property type="project" value="UniProtKB-SubCell"/>
</dbReference>
<accession>A0AAD7VGC5</accession>
<keyword evidence="1" id="KW-0813">Transport</keyword>
<dbReference type="InterPro" id="IPR000595">
    <property type="entry name" value="cNMP-bd_dom"/>
</dbReference>
<evidence type="ECO:0000313" key="6">
    <source>
        <dbReference type="EMBL" id="KAJ7974842.1"/>
    </source>
</evidence>
<dbReference type="Proteomes" id="UP001163823">
    <property type="component" value="Chromosome 3"/>
</dbReference>
<name>A0AAD7VGC5_QUISA</name>
<comment type="caution">
    <text evidence="6">The sequence shown here is derived from an EMBL/GenBank/DDBJ whole genome shotgun (WGS) entry which is preliminary data.</text>
</comment>
<feature type="transmembrane region" description="Helical" evidence="4">
    <location>
        <begin position="236"/>
        <end position="257"/>
    </location>
</feature>
<dbReference type="GO" id="GO:0034220">
    <property type="term" value="P:monoatomic ion transmembrane transport"/>
    <property type="evidence" value="ECO:0007669"/>
    <property type="project" value="UniProtKB-KW"/>
</dbReference>
<keyword evidence="1" id="KW-0406">Ion transport</keyword>
<evidence type="ECO:0000259" key="5">
    <source>
        <dbReference type="PROSITE" id="PS50042"/>
    </source>
</evidence>
<protein>
    <submittedName>
        <fullName evidence="6">Cyclic nucleotide-gated ion channel</fullName>
    </submittedName>
</protein>
<keyword evidence="1" id="KW-1071">Ligand-gated ion channel</keyword>
<organism evidence="6 7">
    <name type="scientific">Quillaja saponaria</name>
    <name type="common">Soap bark tree</name>
    <dbReference type="NCBI Taxonomy" id="32244"/>
    <lineage>
        <taxon>Eukaryota</taxon>
        <taxon>Viridiplantae</taxon>
        <taxon>Streptophyta</taxon>
        <taxon>Embryophyta</taxon>
        <taxon>Tracheophyta</taxon>
        <taxon>Spermatophyta</taxon>
        <taxon>Magnoliopsida</taxon>
        <taxon>eudicotyledons</taxon>
        <taxon>Gunneridae</taxon>
        <taxon>Pentapetalae</taxon>
        <taxon>rosids</taxon>
        <taxon>fabids</taxon>
        <taxon>Fabales</taxon>
        <taxon>Quillajaceae</taxon>
        <taxon>Quillaja</taxon>
    </lineage>
</organism>
<dbReference type="InterPro" id="IPR018490">
    <property type="entry name" value="cNMP-bd_dom_sf"/>
</dbReference>
<dbReference type="SUPFAM" id="SSF81324">
    <property type="entry name" value="Voltage-gated potassium channels"/>
    <property type="match status" value="1"/>
</dbReference>
<keyword evidence="4" id="KW-1133">Transmembrane helix</keyword>
<dbReference type="Gene3D" id="2.60.120.10">
    <property type="entry name" value="Jelly Rolls"/>
    <property type="match status" value="1"/>
</dbReference>
<dbReference type="PANTHER" id="PTHR45651">
    <property type="entry name" value="CYCLIC NUCLEOTIDE-GATED ION CHANNEL 15-RELATED-RELATED"/>
    <property type="match status" value="1"/>
</dbReference>
<keyword evidence="4" id="KW-0812">Transmembrane</keyword>
<feature type="compositionally biased region" description="Polar residues" evidence="3">
    <location>
        <begin position="1"/>
        <end position="13"/>
    </location>
</feature>
<evidence type="ECO:0000256" key="4">
    <source>
        <dbReference type="SAM" id="Phobius"/>
    </source>
</evidence>
<reference evidence="6" key="1">
    <citation type="journal article" date="2023" name="Science">
        <title>Elucidation of the pathway for biosynthesis of saponin adjuvants from the soapbark tree.</title>
        <authorList>
            <person name="Reed J."/>
            <person name="Orme A."/>
            <person name="El-Demerdash A."/>
            <person name="Owen C."/>
            <person name="Martin L.B.B."/>
            <person name="Misra R.C."/>
            <person name="Kikuchi S."/>
            <person name="Rejzek M."/>
            <person name="Martin A.C."/>
            <person name="Harkess A."/>
            <person name="Leebens-Mack J."/>
            <person name="Louveau T."/>
            <person name="Stephenson M.J."/>
            <person name="Osbourn A."/>
        </authorList>
    </citation>
    <scope>NUCLEOTIDE SEQUENCE</scope>
    <source>
        <strain evidence="6">S10</strain>
    </source>
</reference>
<sequence length="659" mass="75996">MPSPIQRWNNGSQSKEEDDPISSPIECYACTQARVPVFHSNRCDPSHQPYWESTAGSSLIPIQGPPDPRNPSPSTNNNNSYNSLSNFRRFYNRFRGILDPRSKHVRRWNRAVLLARGMALVVDPLFFYVVTLSGSGSPCFYMDYMLAVIFTVARTCVDLVHLFHLLLQFRLAYVSSESLVVGCGKLVWDARAVASHNLRSLRGFWFDAFVILPYSSGCDLLQKVTGFIFGSVWWRFNLNILGYLIASHVAGGFWYALSTQRLASCLQLQCDRSKNCTLSLFCSRTCHPSELSGFGDKICGANLTKLKSYCLDDDGPFEYGIYGNALPIFASNSLADRILYPVFWGLINLSSFGNELEPSSDWMELIFSICITTAGLVIFVTLIGNIQIFLHTIMSNKKKMQLQYRDMEWWMKRRQLPYHLRERVRNYERQRLATMEGIDEIELIQHLPDGLRRDIKRYLCLDLIKKVPLFGMLDDLILDNICDLVRPLIYSKGEKILREGDPVQRTVFMVHGRVKRSQGLSRGFIATSMLEPGCFFGDELLSWCLRRPFIDRLPASSATFSCVQSIEAYGLEAHDLRYITDHFRYKFARVSLRRTLRYYSSNWRTWGAVVIQIRWRRYIYKKRRSKGLILVPNEGTQADQRLRQFAAMFMSIKPHDHLQ</sequence>
<dbReference type="PROSITE" id="PS50042">
    <property type="entry name" value="CNMP_BINDING_3"/>
    <property type="match status" value="1"/>
</dbReference>
<dbReference type="SUPFAM" id="SSF51206">
    <property type="entry name" value="cAMP-binding domain-like"/>
    <property type="match status" value="1"/>
</dbReference>
<feature type="domain" description="Cyclic nucleotide-binding" evidence="5">
    <location>
        <begin position="469"/>
        <end position="548"/>
    </location>
</feature>
<evidence type="ECO:0000256" key="2">
    <source>
        <dbReference type="ARBA" id="ARBA00023303"/>
    </source>
</evidence>
<evidence type="ECO:0000256" key="3">
    <source>
        <dbReference type="SAM" id="MobiDB-lite"/>
    </source>
</evidence>
<dbReference type="EMBL" id="JARAOO010000003">
    <property type="protein sequence ID" value="KAJ7974842.1"/>
    <property type="molecule type" value="Genomic_DNA"/>
</dbReference>
<dbReference type="InterPro" id="IPR014710">
    <property type="entry name" value="RmlC-like_jellyroll"/>
</dbReference>
<feature type="compositionally biased region" description="Low complexity" evidence="3">
    <location>
        <begin position="72"/>
        <end position="81"/>
    </location>
</feature>
<dbReference type="Gene3D" id="1.10.287.630">
    <property type="entry name" value="Helix hairpin bin"/>
    <property type="match status" value="1"/>
</dbReference>
<keyword evidence="2" id="KW-0407">Ion channel</keyword>
<evidence type="ECO:0000313" key="7">
    <source>
        <dbReference type="Proteomes" id="UP001163823"/>
    </source>
</evidence>
<feature type="region of interest" description="Disordered" evidence="3">
    <location>
        <begin position="61"/>
        <end position="81"/>
    </location>
</feature>
<evidence type="ECO:0000256" key="1">
    <source>
        <dbReference type="ARBA" id="ARBA00023286"/>
    </source>
</evidence>
<feature type="region of interest" description="Disordered" evidence="3">
    <location>
        <begin position="1"/>
        <end position="21"/>
    </location>
</feature>
<proteinExistence type="predicted"/>
<dbReference type="AlphaFoldDB" id="A0AAD7VGC5"/>
<keyword evidence="7" id="KW-1185">Reference proteome</keyword>
<keyword evidence="4" id="KW-0472">Membrane</keyword>
<feature type="transmembrane region" description="Helical" evidence="4">
    <location>
        <begin position="365"/>
        <end position="390"/>
    </location>
</feature>
<dbReference type="CDD" id="cd00038">
    <property type="entry name" value="CAP_ED"/>
    <property type="match status" value="1"/>
</dbReference>
<gene>
    <name evidence="6" type="ORF">O6P43_004852</name>
</gene>
<dbReference type="SMART" id="SM00100">
    <property type="entry name" value="cNMP"/>
    <property type="match status" value="1"/>
</dbReference>
<feature type="transmembrane region" description="Helical" evidence="4">
    <location>
        <begin position="111"/>
        <end position="132"/>
    </location>
</feature>
<dbReference type="KEGG" id="qsa:O6P43_004852"/>
<feature type="transmembrane region" description="Helical" evidence="4">
    <location>
        <begin position="144"/>
        <end position="167"/>
    </location>
</feature>
<dbReference type="PANTHER" id="PTHR45651:SF50">
    <property type="entry name" value="CYCLIC NUCLEOTIDE-GATED ION CHANNEL 2"/>
    <property type="match status" value="1"/>
</dbReference>